<sequence length="605" mass="63541">MKFSDLKIGTRLSVTIGIQLVLMVVMALVGFVSLLRMNDASQAGYQAQQRVVLATDWMRTIEAHQEVLTAYVRNYNPMENQRLEAVINGHTQHVLELQKALQEIATPEGREILDRVNVQALAYREARNELTMLKQRNSTEDLYLMHTLNEQRLSPGLRAYAAEVQKLSEVSQAEALRANAAARSTWERSRVLLILCSAISLSAGVALGLTITRSITRPIAEAVRLADTVAAGDLSQRLESRARDETGQLLRALGTMSERLRNVVSEVRSGVESVSSASGEIASGNQDLSARTEQTAASLEQTAASIEELTSTVAQSADTATRANQLASGAAQAAQRGGEVVQQVVISMKEITESSKRINDIIGVIDGIAFQTNILALNAAVEAARAGEQGRGFAVVAGEVRSLAGRSAEAAKEIKGLIGNSVDAVQMGSIQVAQAGKSMDEIVSSVRRVSDLISEISAAAAEQRDGINQVNQAISGLDQMTQQNAALVEQSTAAATSMRDQAQRLADVVAVFNVGAGHLAARPHLGSAPAPLAVATTAAAPAARPARVRGASKPSAASSPSPASTPGPSVPPARTLPAASVRAGGAKGAVTGPTAPADDSSWESF</sequence>
<proteinExistence type="inferred from homology"/>
<dbReference type="AlphaFoldDB" id="A0A4P6UMZ4"/>
<feature type="domain" description="HAMP" evidence="8">
    <location>
        <begin position="213"/>
        <end position="265"/>
    </location>
</feature>
<dbReference type="Pfam" id="PF12729">
    <property type="entry name" value="4HB_MCP_1"/>
    <property type="match status" value="1"/>
</dbReference>
<dbReference type="Gene3D" id="1.10.287.950">
    <property type="entry name" value="Methyl-accepting chemotaxis protein"/>
    <property type="match status" value="1"/>
</dbReference>
<dbReference type="OrthoDB" id="5441488at2"/>
<evidence type="ECO:0000259" key="7">
    <source>
        <dbReference type="PROSITE" id="PS50111"/>
    </source>
</evidence>
<evidence type="ECO:0000313" key="10">
    <source>
        <dbReference type="Proteomes" id="UP000292939"/>
    </source>
</evidence>
<dbReference type="RefSeq" id="WP_131281778.1">
    <property type="nucleotide sequence ID" value="NZ_CP031395.1"/>
</dbReference>
<dbReference type="Proteomes" id="UP000292939">
    <property type="component" value="Chromosome"/>
</dbReference>
<accession>A0A4P6UMZ4</accession>
<dbReference type="InterPro" id="IPR051310">
    <property type="entry name" value="MCP_chemotaxis"/>
</dbReference>
<evidence type="ECO:0000256" key="6">
    <source>
        <dbReference type="SAM" id="Phobius"/>
    </source>
</evidence>
<dbReference type="InterPro" id="IPR004090">
    <property type="entry name" value="Chemotax_Me-accpt_rcpt"/>
</dbReference>
<feature type="transmembrane region" description="Helical" evidence="6">
    <location>
        <begin position="191"/>
        <end position="211"/>
    </location>
</feature>
<name>A0A4P6UMZ4_9BURK</name>
<keyword evidence="6" id="KW-0472">Membrane</keyword>
<dbReference type="Pfam" id="PF00015">
    <property type="entry name" value="MCPsignal"/>
    <property type="match status" value="1"/>
</dbReference>
<dbReference type="GO" id="GO:0007165">
    <property type="term" value="P:signal transduction"/>
    <property type="evidence" value="ECO:0007669"/>
    <property type="project" value="UniProtKB-KW"/>
</dbReference>
<feature type="domain" description="Methyl-accepting transducer" evidence="7">
    <location>
        <begin position="270"/>
        <end position="499"/>
    </location>
</feature>
<feature type="transmembrane region" description="Helical" evidence="6">
    <location>
        <begin position="12"/>
        <end position="35"/>
    </location>
</feature>
<dbReference type="PANTHER" id="PTHR43531:SF14">
    <property type="entry name" value="METHYL-ACCEPTING CHEMOTAXIS PROTEIN I-RELATED"/>
    <property type="match status" value="1"/>
</dbReference>
<feature type="compositionally biased region" description="Low complexity" evidence="5">
    <location>
        <begin position="544"/>
        <end position="562"/>
    </location>
</feature>
<comment type="subcellular location">
    <subcellularLocation>
        <location evidence="1">Membrane</location>
    </subcellularLocation>
</comment>
<dbReference type="CDD" id="cd11386">
    <property type="entry name" value="MCP_signal"/>
    <property type="match status" value="1"/>
</dbReference>
<evidence type="ECO:0000256" key="3">
    <source>
        <dbReference type="ARBA" id="ARBA00029447"/>
    </source>
</evidence>
<gene>
    <name evidence="9" type="ORF">DW355_16630</name>
</gene>
<dbReference type="GO" id="GO:0006935">
    <property type="term" value="P:chemotaxis"/>
    <property type="evidence" value="ECO:0007669"/>
    <property type="project" value="InterPro"/>
</dbReference>
<dbReference type="SUPFAM" id="SSF58104">
    <property type="entry name" value="Methyl-accepting chemotaxis protein (MCP) signaling domain"/>
    <property type="match status" value="1"/>
</dbReference>
<dbReference type="InterPro" id="IPR004089">
    <property type="entry name" value="MCPsignal_dom"/>
</dbReference>
<dbReference type="InterPro" id="IPR047347">
    <property type="entry name" value="YvaQ-like_sensor"/>
</dbReference>
<keyword evidence="2" id="KW-0488">Methylation</keyword>
<dbReference type="SMART" id="SM00283">
    <property type="entry name" value="MA"/>
    <property type="match status" value="1"/>
</dbReference>
<keyword evidence="6" id="KW-0812">Transmembrane</keyword>
<dbReference type="FunFam" id="1.10.287.950:FF:000001">
    <property type="entry name" value="Methyl-accepting chemotaxis sensory transducer"/>
    <property type="match status" value="1"/>
</dbReference>
<dbReference type="PANTHER" id="PTHR43531">
    <property type="entry name" value="PROTEIN ICFG"/>
    <property type="match status" value="1"/>
</dbReference>
<dbReference type="InterPro" id="IPR003660">
    <property type="entry name" value="HAMP_dom"/>
</dbReference>
<evidence type="ECO:0000313" key="9">
    <source>
        <dbReference type="EMBL" id="QBK06126.1"/>
    </source>
</evidence>
<evidence type="ECO:0000259" key="8">
    <source>
        <dbReference type="PROSITE" id="PS50885"/>
    </source>
</evidence>
<protein>
    <submittedName>
        <fullName evidence="9">HAMP domain-containing protein</fullName>
    </submittedName>
</protein>
<dbReference type="GO" id="GO:0004888">
    <property type="term" value="F:transmembrane signaling receptor activity"/>
    <property type="evidence" value="ECO:0007669"/>
    <property type="project" value="InterPro"/>
</dbReference>
<evidence type="ECO:0000256" key="1">
    <source>
        <dbReference type="ARBA" id="ARBA00004370"/>
    </source>
</evidence>
<dbReference type="PRINTS" id="PR00260">
    <property type="entry name" value="CHEMTRNSDUCR"/>
</dbReference>
<dbReference type="CDD" id="cd06225">
    <property type="entry name" value="HAMP"/>
    <property type="match status" value="1"/>
</dbReference>
<reference evidence="9 10" key="1">
    <citation type="submission" date="2018-07" db="EMBL/GenBank/DDBJ databases">
        <title>Exploring interactions and the metabolic potential of the ultra-small soil bacteria Hylemonella gracilis.</title>
        <authorList>
            <person name="Tyc O."/>
            <person name="Kulkarni P."/>
            <person name="Gawehns F."/>
            <person name="Hundscheid M."/>
            <person name="Zweers H."/>
            <person name="Garbeva P."/>
        </authorList>
    </citation>
    <scope>NUCLEOTIDE SEQUENCE [LARGE SCALE GENOMIC DNA]</scope>
    <source>
        <strain evidence="9 10">NS1</strain>
    </source>
</reference>
<dbReference type="Pfam" id="PF00672">
    <property type="entry name" value="HAMP"/>
    <property type="match status" value="1"/>
</dbReference>
<comment type="similarity">
    <text evidence="3">Belongs to the methyl-accepting chemotaxis (MCP) protein family.</text>
</comment>
<dbReference type="PROSITE" id="PS50111">
    <property type="entry name" value="CHEMOTAXIS_TRANSDUC_2"/>
    <property type="match status" value="1"/>
</dbReference>
<dbReference type="SMART" id="SM00304">
    <property type="entry name" value="HAMP"/>
    <property type="match status" value="1"/>
</dbReference>
<feature type="region of interest" description="Disordered" evidence="5">
    <location>
        <begin position="544"/>
        <end position="605"/>
    </location>
</feature>
<dbReference type="GO" id="GO:0005886">
    <property type="term" value="C:plasma membrane"/>
    <property type="evidence" value="ECO:0007669"/>
    <property type="project" value="TreeGrafter"/>
</dbReference>
<dbReference type="PROSITE" id="PS50885">
    <property type="entry name" value="HAMP"/>
    <property type="match status" value="1"/>
</dbReference>
<organism evidence="9 10">
    <name type="scientific">Hylemonella gracilis</name>
    <dbReference type="NCBI Taxonomy" id="80880"/>
    <lineage>
        <taxon>Bacteria</taxon>
        <taxon>Pseudomonadati</taxon>
        <taxon>Pseudomonadota</taxon>
        <taxon>Betaproteobacteria</taxon>
        <taxon>Burkholderiales</taxon>
        <taxon>Comamonadaceae</taxon>
        <taxon>Hylemonella</taxon>
    </lineage>
</organism>
<dbReference type="EMBL" id="CP031395">
    <property type="protein sequence ID" value="QBK06126.1"/>
    <property type="molecule type" value="Genomic_DNA"/>
</dbReference>
<dbReference type="InterPro" id="IPR024478">
    <property type="entry name" value="HlyB_4HB_MCP"/>
</dbReference>
<dbReference type="CDD" id="cd19411">
    <property type="entry name" value="MCP2201-like_sensor"/>
    <property type="match status" value="1"/>
</dbReference>
<keyword evidence="6" id="KW-1133">Transmembrane helix</keyword>
<dbReference type="KEGG" id="hgr:DW355_16630"/>
<keyword evidence="4" id="KW-0807">Transducer</keyword>
<evidence type="ECO:0000256" key="4">
    <source>
        <dbReference type="PROSITE-ProRule" id="PRU00284"/>
    </source>
</evidence>
<evidence type="ECO:0000256" key="2">
    <source>
        <dbReference type="ARBA" id="ARBA00022481"/>
    </source>
</evidence>
<evidence type="ECO:0000256" key="5">
    <source>
        <dbReference type="SAM" id="MobiDB-lite"/>
    </source>
</evidence>